<evidence type="ECO:0000259" key="2">
    <source>
        <dbReference type="Pfam" id="PF20152"/>
    </source>
</evidence>
<dbReference type="OrthoDB" id="3270417at2759"/>
<feature type="transmembrane region" description="Helical" evidence="1">
    <location>
        <begin position="116"/>
        <end position="134"/>
    </location>
</feature>
<keyword evidence="1" id="KW-1133">Transmembrane helix</keyword>
<feature type="transmembrane region" description="Helical" evidence="1">
    <location>
        <begin position="146"/>
        <end position="165"/>
    </location>
</feature>
<feature type="transmembrane region" description="Helical" evidence="1">
    <location>
        <begin position="20"/>
        <end position="41"/>
    </location>
</feature>
<organism evidence="3 4">
    <name type="scientific">Armillaria ostoyae</name>
    <name type="common">Armillaria root rot fungus</name>
    <dbReference type="NCBI Taxonomy" id="47428"/>
    <lineage>
        <taxon>Eukaryota</taxon>
        <taxon>Fungi</taxon>
        <taxon>Dikarya</taxon>
        <taxon>Basidiomycota</taxon>
        <taxon>Agaricomycotina</taxon>
        <taxon>Agaricomycetes</taxon>
        <taxon>Agaricomycetidae</taxon>
        <taxon>Agaricales</taxon>
        <taxon>Marasmiineae</taxon>
        <taxon>Physalacriaceae</taxon>
        <taxon>Armillaria</taxon>
    </lineage>
</organism>
<keyword evidence="1" id="KW-0472">Membrane</keyword>
<gene>
    <name evidence="3" type="ORF">ARMOST_18838</name>
</gene>
<reference evidence="4" key="1">
    <citation type="journal article" date="2017" name="Nat. Ecol. Evol.">
        <title>Genome expansion and lineage-specific genetic innovations in the forest pathogenic fungi Armillaria.</title>
        <authorList>
            <person name="Sipos G."/>
            <person name="Prasanna A.N."/>
            <person name="Walter M.C."/>
            <person name="O'Connor E."/>
            <person name="Balint B."/>
            <person name="Krizsan K."/>
            <person name="Kiss B."/>
            <person name="Hess J."/>
            <person name="Varga T."/>
            <person name="Slot J."/>
            <person name="Riley R."/>
            <person name="Boka B."/>
            <person name="Rigling D."/>
            <person name="Barry K."/>
            <person name="Lee J."/>
            <person name="Mihaltcheva S."/>
            <person name="LaButti K."/>
            <person name="Lipzen A."/>
            <person name="Waldron R."/>
            <person name="Moloney N.M."/>
            <person name="Sperisen C."/>
            <person name="Kredics L."/>
            <person name="Vagvoelgyi C."/>
            <person name="Patrignani A."/>
            <person name="Fitzpatrick D."/>
            <person name="Nagy I."/>
            <person name="Doyle S."/>
            <person name="Anderson J.B."/>
            <person name="Grigoriev I.V."/>
            <person name="Gueldener U."/>
            <person name="Muensterkoetter M."/>
            <person name="Nagy L.G."/>
        </authorList>
    </citation>
    <scope>NUCLEOTIDE SEQUENCE [LARGE SCALE GENOMIC DNA]</scope>
    <source>
        <strain evidence="4">C18/9</strain>
    </source>
</reference>
<dbReference type="STRING" id="47428.A0A284S2X3"/>
<accession>A0A284S2X3</accession>
<keyword evidence="4" id="KW-1185">Reference proteome</keyword>
<feature type="transmembrane region" description="Helical" evidence="1">
    <location>
        <begin position="229"/>
        <end position="251"/>
    </location>
</feature>
<name>A0A284S2X3_ARMOS</name>
<evidence type="ECO:0000313" key="4">
    <source>
        <dbReference type="Proteomes" id="UP000219338"/>
    </source>
</evidence>
<dbReference type="PANTHER" id="PTHR40465:SF1">
    <property type="entry name" value="DUF6534 DOMAIN-CONTAINING PROTEIN"/>
    <property type="match status" value="1"/>
</dbReference>
<dbReference type="EMBL" id="FUEG01000028">
    <property type="protein sequence ID" value="SJL15345.1"/>
    <property type="molecule type" value="Genomic_DNA"/>
</dbReference>
<keyword evidence="1" id="KW-0812">Transmembrane</keyword>
<sequence>MSSQRLTAAPSLHDTFGALFVGAIVATMLFGITNVQTLIYYKRYPNDSSLFRYSVALLWVLDALHVVLSTHALYYYLIDMYGNLLDALGNNTWSMKVQTYLISRTYSRNINLHTQLQLAVNVSIIVYVQGLYAIRLWKLGRNFHKILPWFVFIAVAASLGSGIFVTYDIYIARNLAAISIVKRSIYTFFSTIAITDFIIALMMFYYLHKSRRDTMFSSTAAVILRLTRLILVSGLATSACSLLALIAYIVWPESLIFLAIDFVLPKLYVNSLLAMYVVTFFSNMKLNVGRLNYRRKHVSNKSVVERAGHTTPTILKIAPHSSEGNSEEMSFLQNIGIPLSELRDDHSFDNKTSH</sequence>
<evidence type="ECO:0000313" key="3">
    <source>
        <dbReference type="EMBL" id="SJL15345.1"/>
    </source>
</evidence>
<protein>
    <recommendedName>
        <fullName evidence="2">DUF6534 domain-containing protein</fullName>
    </recommendedName>
</protein>
<feature type="transmembrane region" description="Helical" evidence="1">
    <location>
        <begin position="185"/>
        <end position="208"/>
    </location>
</feature>
<dbReference type="InterPro" id="IPR045339">
    <property type="entry name" value="DUF6534"/>
</dbReference>
<feature type="domain" description="DUF6534" evidence="2">
    <location>
        <begin position="193"/>
        <end position="275"/>
    </location>
</feature>
<dbReference type="OMA" id="NNTWSMK"/>
<proteinExistence type="predicted"/>
<dbReference type="AlphaFoldDB" id="A0A284S2X3"/>
<dbReference type="Pfam" id="PF20152">
    <property type="entry name" value="DUF6534"/>
    <property type="match status" value="1"/>
</dbReference>
<dbReference type="Proteomes" id="UP000219338">
    <property type="component" value="Unassembled WGS sequence"/>
</dbReference>
<feature type="transmembrane region" description="Helical" evidence="1">
    <location>
        <begin position="53"/>
        <end position="77"/>
    </location>
</feature>
<feature type="transmembrane region" description="Helical" evidence="1">
    <location>
        <begin position="267"/>
        <end position="286"/>
    </location>
</feature>
<dbReference type="PANTHER" id="PTHR40465">
    <property type="entry name" value="CHROMOSOME 1, WHOLE GENOME SHOTGUN SEQUENCE"/>
    <property type="match status" value="1"/>
</dbReference>
<evidence type="ECO:0000256" key="1">
    <source>
        <dbReference type="SAM" id="Phobius"/>
    </source>
</evidence>